<keyword evidence="1" id="KW-0732">Signal</keyword>
<evidence type="ECO:0000313" key="2">
    <source>
        <dbReference type="EMBL" id="MBC6468206.1"/>
    </source>
</evidence>
<keyword evidence="3" id="KW-1185">Reference proteome</keyword>
<feature type="chain" id="PRO_5046621616" description="Lipoprotein" evidence="1">
    <location>
        <begin position="20"/>
        <end position="253"/>
    </location>
</feature>
<dbReference type="RefSeq" id="WP_187245214.1">
    <property type="nucleotide sequence ID" value="NZ_BAAAOK010000019.1"/>
</dbReference>
<dbReference type="Proteomes" id="UP000805614">
    <property type="component" value="Unassembled WGS sequence"/>
</dbReference>
<accession>A0ABR7LTY1</accession>
<evidence type="ECO:0000256" key="1">
    <source>
        <dbReference type="SAM" id="SignalP"/>
    </source>
</evidence>
<evidence type="ECO:0000313" key="3">
    <source>
        <dbReference type="Proteomes" id="UP000805614"/>
    </source>
</evidence>
<protein>
    <recommendedName>
        <fullName evidence="4">Lipoprotein</fullName>
    </recommendedName>
</protein>
<evidence type="ECO:0008006" key="4">
    <source>
        <dbReference type="Google" id="ProtNLM"/>
    </source>
</evidence>
<dbReference type="EMBL" id="JABVEC010000017">
    <property type="protein sequence ID" value="MBC6468206.1"/>
    <property type="molecule type" value="Genomic_DNA"/>
</dbReference>
<sequence length="253" mass="27808">MRTAARACIAGLMMLPVIAGCSERDPTDAIDDEGRRTVEDVIAEMQRAGYEFSTSVNFAREVEQRLEMHRPDTVDVLETAGDPLKDRGTVTVRISLTASYGRMFASTQITAGRCYRFTFERYRHTLEYRKVICSGGPALVLPKRTPAPELPDDAERKLEAALDRLRGADRRDAAAVRAAAERSVRGPGLMHEVAVGNGWIGVTVSAGRYECLMARVSAKDVEAWRPPRVYLQEGEMGCSVEAAAAGLVQRPPH</sequence>
<reference evidence="2 3" key="1">
    <citation type="submission" date="2020-06" db="EMBL/GenBank/DDBJ databases">
        <title>Actinomadura xiongansis sp. nov., isolated from soil of Baiyangdian.</title>
        <authorList>
            <person name="Zhang X."/>
        </authorList>
    </citation>
    <scope>NUCLEOTIDE SEQUENCE [LARGE SCALE GENOMIC DNA]</scope>
    <source>
        <strain evidence="2 3">HBUM206468</strain>
    </source>
</reference>
<gene>
    <name evidence="2" type="ORF">HKK74_22315</name>
</gene>
<name>A0ABR7LTY1_9ACTN</name>
<proteinExistence type="predicted"/>
<comment type="caution">
    <text evidence="2">The sequence shown here is derived from an EMBL/GenBank/DDBJ whole genome shotgun (WGS) entry which is preliminary data.</text>
</comment>
<organism evidence="2 3">
    <name type="scientific">Actinomadura alba</name>
    <dbReference type="NCBI Taxonomy" id="406431"/>
    <lineage>
        <taxon>Bacteria</taxon>
        <taxon>Bacillati</taxon>
        <taxon>Actinomycetota</taxon>
        <taxon>Actinomycetes</taxon>
        <taxon>Streptosporangiales</taxon>
        <taxon>Thermomonosporaceae</taxon>
        <taxon>Actinomadura</taxon>
    </lineage>
</organism>
<dbReference type="PROSITE" id="PS51257">
    <property type="entry name" value="PROKAR_LIPOPROTEIN"/>
    <property type="match status" value="1"/>
</dbReference>
<feature type="signal peptide" evidence="1">
    <location>
        <begin position="1"/>
        <end position="19"/>
    </location>
</feature>